<evidence type="ECO:0000256" key="6">
    <source>
        <dbReference type="ARBA" id="ARBA00022692"/>
    </source>
</evidence>
<dbReference type="GO" id="GO:0005886">
    <property type="term" value="C:plasma membrane"/>
    <property type="evidence" value="ECO:0007669"/>
    <property type="project" value="UniProtKB-SubCell"/>
</dbReference>
<evidence type="ECO:0000313" key="11">
    <source>
        <dbReference type="EMBL" id="ENZ02258.1"/>
    </source>
</evidence>
<dbReference type="RefSeq" id="WP_002597994.1">
    <property type="nucleotide sequence ID" value="NZ_KB850956.1"/>
</dbReference>
<dbReference type="EMBL" id="AGYT01000008">
    <property type="protein sequence ID" value="ENZ02258.1"/>
    <property type="molecule type" value="Genomic_DNA"/>
</dbReference>
<evidence type="ECO:0000256" key="4">
    <source>
        <dbReference type="ARBA" id="ARBA00022475"/>
    </source>
</evidence>
<gene>
    <name evidence="11" type="ORF">HMPREF1092_01493</name>
</gene>
<keyword evidence="4 10" id="KW-1003">Cell membrane</keyword>
<sequence>MGDKKVDKGKKGKNLFIIILALAILGVTSFGGIYFWMKSKDQNVDKPVIQAYQDLGEIMVNLDNDKRSRYVKVNLSLGYDSKNKEAVKILENNVVVLRDSAIFYFKSKKSEDFKAGNEENLKAGLRESLNKSLEEPVVLDVYMNDIIVQ</sequence>
<evidence type="ECO:0000313" key="12">
    <source>
        <dbReference type="Proteomes" id="UP000013097"/>
    </source>
</evidence>
<comment type="caution">
    <text evidence="11">The sequence shown here is derived from an EMBL/GenBank/DDBJ whole genome shotgun (WGS) entry which is preliminary data.</text>
</comment>
<dbReference type="PANTHER" id="PTHR35091">
    <property type="entry name" value="FLAGELLAR PROTEIN FLIL"/>
    <property type="match status" value="1"/>
</dbReference>
<keyword evidence="7 10" id="KW-0283">Flagellar rotation</keyword>
<protein>
    <recommendedName>
        <fullName evidence="10">Flagellar protein FliL</fullName>
    </recommendedName>
</protein>
<dbReference type="Pfam" id="PF03748">
    <property type="entry name" value="FliL"/>
    <property type="match status" value="1"/>
</dbReference>
<keyword evidence="6 10" id="KW-0812">Transmembrane</keyword>
<evidence type="ECO:0000256" key="2">
    <source>
        <dbReference type="ARBA" id="ARBA00004162"/>
    </source>
</evidence>
<dbReference type="GO" id="GO:0006935">
    <property type="term" value="P:chemotaxis"/>
    <property type="evidence" value="ECO:0007669"/>
    <property type="project" value="UniProtKB-KW"/>
</dbReference>
<keyword evidence="5 10" id="KW-0145">Chemotaxis</keyword>
<comment type="subcellular location">
    <subcellularLocation>
        <location evidence="2">Cell membrane</location>
        <topology evidence="2">Single-pass membrane protein</topology>
    </subcellularLocation>
</comment>
<evidence type="ECO:0000256" key="10">
    <source>
        <dbReference type="RuleBase" id="RU364125"/>
    </source>
</evidence>
<name>N9XRF3_9CLOT</name>
<reference evidence="11 12" key="1">
    <citation type="submission" date="2013-01" db="EMBL/GenBank/DDBJ databases">
        <title>The Genome Sequence of Clostridium colicanis 209318.</title>
        <authorList>
            <consortium name="The Broad Institute Genome Sequencing Platform"/>
            <person name="Earl A."/>
            <person name="Ward D."/>
            <person name="Feldgarden M."/>
            <person name="Gevers D."/>
            <person name="Courvalin P."/>
            <person name="Lambert T."/>
            <person name="Walker B."/>
            <person name="Young S.K."/>
            <person name="Zeng Q."/>
            <person name="Gargeya S."/>
            <person name="Fitzgerald M."/>
            <person name="Haas B."/>
            <person name="Abouelleil A."/>
            <person name="Alvarado L."/>
            <person name="Arachchi H.M."/>
            <person name="Berlin A.M."/>
            <person name="Chapman S.B."/>
            <person name="Dewar J."/>
            <person name="Goldberg J."/>
            <person name="Griggs A."/>
            <person name="Gujja S."/>
            <person name="Hansen M."/>
            <person name="Howarth C."/>
            <person name="Imamovic A."/>
            <person name="Larimer J."/>
            <person name="McCowan C."/>
            <person name="Murphy C."/>
            <person name="Neiman D."/>
            <person name="Pearson M."/>
            <person name="Priest M."/>
            <person name="Roberts A."/>
            <person name="Saif S."/>
            <person name="Shea T."/>
            <person name="Sisk P."/>
            <person name="Sykes S."/>
            <person name="Wortman J."/>
            <person name="Nusbaum C."/>
            <person name="Birren B."/>
        </authorList>
    </citation>
    <scope>NUCLEOTIDE SEQUENCE [LARGE SCALE GENOMIC DNA]</scope>
    <source>
        <strain evidence="11 12">209318</strain>
    </source>
</reference>
<evidence type="ECO:0000256" key="9">
    <source>
        <dbReference type="ARBA" id="ARBA00023136"/>
    </source>
</evidence>
<dbReference type="AlphaFoldDB" id="N9XRF3"/>
<dbReference type="HOGENOM" id="CLU_099018_6_2_9"/>
<dbReference type="eggNOG" id="COG1580">
    <property type="taxonomic scope" value="Bacteria"/>
</dbReference>
<dbReference type="GO" id="GO:0009425">
    <property type="term" value="C:bacterial-type flagellum basal body"/>
    <property type="evidence" value="ECO:0007669"/>
    <property type="project" value="InterPro"/>
</dbReference>
<comment type="similarity">
    <text evidence="3 10">Belongs to the FliL family.</text>
</comment>
<organism evidence="11 12">
    <name type="scientific">Clostridium thermobutyricum</name>
    <dbReference type="NCBI Taxonomy" id="29372"/>
    <lineage>
        <taxon>Bacteria</taxon>
        <taxon>Bacillati</taxon>
        <taxon>Bacillota</taxon>
        <taxon>Clostridia</taxon>
        <taxon>Eubacteriales</taxon>
        <taxon>Clostridiaceae</taxon>
        <taxon>Clostridium</taxon>
    </lineage>
</organism>
<evidence type="ECO:0000256" key="5">
    <source>
        <dbReference type="ARBA" id="ARBA00022500"/>
    </source>
</evidence>
<evidence type="ECO:0000256" key="7">
    <source>
        <dbReference type="ARBA" id="ARBA00022779"/>
    </source>
</evidence>
<keyword evidence="9 10" id="KW-0472">Membrane</keyword>
<dbReference type="PANTHER" id="PTHR35091:SF2">
    <property type="entry name" value="FLAGELLAR PROTEIN FLIL"/>
    <property type="match status" value="1"/>
</dbReference>
<dbReference type="Proteomes" id="UP000013097">
    <property type="component" value="Unassembled WGS sequence"/>
</dbReference>
<feature type="transmembrane region" description="Helical" evidence="10">
    <location>
        <begin position="15"/>
        <end position="37"/>
    </location>
</feature>
<evidence type="ECO:0000256" key="1">
    <source>
        <dbReference type="ARBA" id="ARBA00002254"/>
    </source>
</evidence>
<proteinExistence type="inferred from homology"/>
<evidence type="ECO:0000256" key="3">
    <source>
        <dbReference type="ARBA" id="ARBA00008281"/>
    </source>
</evidence>
<evidence type="ECO:0000256" key="8">
    <source>
        <dbReference type="ARBA" id="ARBA00022989"/>
    </source>
</evidence>
<dbReference type="GO" id="GO:0071978">
    <property type="term" value="P:bacterial-type flagellum-dependent swarming motility"/>
    <property type="evidence" value="ECO:0007669"/>
    <property type="project" value="TreeGrafter"/>
</dbReference>
<keyword evidence="8 10" id="KW-1133">Transmembrane helix</keyword>
<dbReference type="PATRIC" id="fig|999411.4.peg.1469"/>
<comment type="function">
    <text evidence="1 10">Controls the rotational direction of flagella during chemotaxis.</text>
</comment>
<dbReference type="InterPro" id="IPR005503">
    <property type="entry name" value="FliL"/>
</dbReference>
<keyword evidence="12" id="KW-1185">Reference proteome</keyword>
<accession>N9XRF3</accession>